<sequence length="286" mass="32019">MGFAVAFHHMGRFERNKGLKYVGGEIHVVKGIDLDFWSYFEALGIVKEFKYRGDVKLWWKGSKEKLLNNLRMLNGDKEAMTLANFAEETKEEVDIYVQHVPSQREVVHFICDGGAEEVVAEENLEVLAEESVVREEEVLAEESVVREEEVLAEDNVVVEEEEVAEDNVAVEDEVVVEQNVEGKEEVVVEDVNCEDEEGLARDKLDDSEEERVADDDDGFGMDINPLGQMHRTTTCSAASNAARTSNQSSISRIRSTPRVAANMNQGERALTTRTRSMTTEVLGSSA</sequence>
<dbReference type="EMBL" id="CP039347">
    <property type="protein sequence ID" value="QCD86155.1"/>
    <property type="molecule type" value="Genomic_DNA"/>
</dbReference>
<feature type="compositionally biased region" description="Acidic residues" evidence="1">
    <location>
        <begin position="205"/>
        <end position="219"/>
    </location>
</feature>
<organism evidence="3 4">
    <name type="scientific">Vigna unguiculata</name>
    <name type="common">Cowpea</name>
    <dbReference type="NCBI Taxonomy" id="3917"/>
    <lineage>
        <taxon>Eukaryota</taxon>
        <taxon>Viridiplantae</taxon>
        <taxon>Streptophyta</taxon>
        <taxon>Embryophyta</taxon>
        <taxon>Tracheophyta</taxon>
        <taxon>Spermatophyta</taxon>
        <taxon>Magnoliopsida</taxon>
        <taxon>eudicotyledons</taxon>
        <taxon>Gunneridae</taxon>
        <taxon>Pentapetalae</taxon>
        <taxon>rosids</taxon>
        <taxon>fabids</taxon>
        <taxon>Fabales</taxon>
        <taxon>Fabaceae</taxon>
        <taxon>Papilionoideae</taxon>
        <taxon>50 kb inversion clade</taxon>
        <taxon>NPAAA clade</taxon>
        <taxon>indigoferoid/millettioid clade</taxon>
        <taxon>Phaseoleae</taxon>
        <taxon>Vigna</taxon>
    </lineage>
</organism>
<name>A0A4D6LCS8_VIGUN</name>
<dbReference type="InterPro" id="IPR058594">
    <property type="entry name" value="PB1-like_dom_pln"/>
</dbReference>
<protein>
    <recommendedName>
        <fullName evidence="2">PB1-like domain-containing protein</fullName>
    </recommendedName>
</protein>
<evidence type="ECO:0000256" key="1">
    <source>
        <dbReference type="SAM" id="MobiDB-lite"/>
    </source>
</evidence>
<feature type="domain" description="PB1-like" evidence="2">
    <location>
        <begin position="4"/>
        <end position="99"/>
    </location>
</feature>
<evidence type="ECO:0000313" key="4">
    <source>
        <dbReference type="Proteomes" id="UP000501690"/>
    </source>
</evidence>
<dbReference type="Pfam" id="PF26130">
    <property type="entry name" value="PB1-like"/>
    <property type="match status" value="1"/>
</dbReference>
<gene>
    <name evidence="3" type="ORF">DEO72_LG3g676</name>
</gene>
<dbReference type="AlphaFoldDB" id="A0A4D6LCS8"/>
<accession>A0A4D6LCS8</accession>
<evidence type="ECO:0000259" key="2">
    <source>
        <dbReference type="Pfam" id="PF26130"/>
    </source>
</evidence>
<proteinExistence type="predicted"/>
<reference evidence="3 4" key="1">
    <citation type="submission" date="2019-04" db="EMBL/GenBank/DDBJ databases">
        <title>An improved genome assembly and genetic linkage map for asparagus bean, Vigna unguiculata ssp. sesquipedialis.</title>
        <authorList>
            <person name="Xia Q."/>
            <person name="Zhang R."/>
            <person name="Dong Y."/>
        </authorList>
    </citation>
    <scope>NUCLEOTIDE SEQUENCE [LARGE SCALE GENOMIC DNA]</scope>
    <source>
        <tissue evidence="3">Leaf</tissue>
    </source>
</reference>
<evidence type="ECO:0000313" key="3">
    <source>
        <dbReference type="EMBL" id="QCD86155.1"/>
    </source>
</evidence>
<dbReference type="Proteomes" id="UP000501690">
    <property type="component" value="Linkage Group LG3"/>
</dbReference>
<feature type="region of interest" description="Disordered" evidence="1">
    <location>
        <begin position="197"/>
        <end position="225"/>
    </location>
</feature>
<keyword evidence="4" id="KW-1185">Reference proteome</keyword>